<name>A0ABT0MFJ9_9GAMM</name>
<dbReference type="PANTHER" id="PTHR32305">
    <property type="match status" value="1"/>
</dbReference>
<keyword evidence="5" id="KW-1185">Reference proteome</keyword>
<gene>
    <name evidence="4" type="ORF">M2650_01835</name>
</gene>
<dbReference type="Gene3D" id="2.180.10.10">
    <property type="entry name" value="RHS repeat-associated core"/>
    <property type="match status" value="2"/>
</dbReference>
<dbReference type="InterPro" id="IPR022385">
    <property type="entry name" value="Rhs_assc_core"/>
</dbReference>
<dbReference type="InterPro" id="IPR045351">
    <property type="entry name" value="DUF6531"/>
</dbReference>
<dbReference type="NCBIfam" id="TIGR01643">
    <property type="entry name" value="YD_repeat_2x"/>
    <property type="match status" value="9"/>
</dbReference>
<dbReference type="InterPro" id="IPR056823">
    <property type="entry name" value="TEN-like_YD-shell"/>
</dbReference>
<dbReference type="Pfam" id="PF20148">
    <property type="entry name" value="DUF6531"/>
    <property type="match status" value="1"/>
</dbReference>
<dbReference type="Proteomes" id="UP001431217">
    <property type="component" value="Unassembled WGS sequence"/>
</dbReference>
<feature type="domain" description="DUF6531" evidence="2">
    <location>
        <begin position="153"/>
        <end position="230"/>
    </location>
</feature>
<keyword evidence="1" id="KW-0677">Repeat</keyword>
<accession>A0ABT0MFJ9</accession>
<dbReference type="PANTHER" id="PTHR32305:SF15">
    <property type="entry name" value="PROTEIN RHSA-RELATED"/>
    <property type="match status" value="1"/>
</dbReference>
<proteinExistence type="predicted"/>
<evidence type="ECO:0000259" key="3">
    <source>
        <dbReference type="Pfam" id="PF25023"/>
    </source>
</evidence>
<protein>
    <submittedName>
        <fullName evidence="4">DUF6531 domain-containing protein</fullName>
    </submittedName>
</protein>
<dbReference type="Pfam" id="PF05593">
    <property type="entry name" value="RHS_repeat"/>
    <property type="match status" value="5"/>
</dbReference>
<dbReference type="InterPro" id="IPR031325">
    <property type="entry name" value="RHS_repeat"/>
</dbReference>
<dbReference type="EMBL" id="JAMBEP010000001">
    <property type="protein sequence ID" value="MCL1633388.1"/>
    <property type="molecule type" value="Genomic_DNA"/>
</dbReference>
<organism evidence="4 5">
    <name type="scientific">Luteimonas galliterrae</name>
    <dbReference type="NCBI Taxonomy" id="2940486"/>
    <lineage>
        <taxon>Bacteria</taxon>
        <taxon>Pseudomonadati</taxon>
        <taxon>Pseudomonadota</taxon>
        <taxon>Gammaproteobacteria</taxon>
        <taxon>Lysobacterales</taxon>
        <taxon>Lysobacteraceae</taxon>
        <taxon>Luteimonas</taxon>
    </lineage>
</organism>
<sequence>MTTLTKDGGDSRSPTAASKTASSLDSRGLCLHHLFQIVALLLLILCGSAKAEFYDVPWKWHVQLEGRCPYEDHFGTADTIPLASAAQWEAEQRCVRPIFNDHYEIIYKYWGASTRTFAPNGAYRDLGIIGTVYQYDPGTNLGKQDCNANVTCGNPITISIGNKFQREPDFSNDSALELTRYYNSHKAARSDGFGRHWTHSYSFRLEHLTNPDTGEARVRIYRPDGGHVNFTKSGAVWTAPTNVVGTLVEHRDTNGVLLGWFYAPSDGRVLESYDLLGRLALIDNSDGTTTQFEYNDGVVENNADDYLLTKVVDPEGRSLLFEYDPSGHVIAVTDPTGAEYQYGYDLEGRLASVTFPGGAQRLYHYNEPSLNGGYSQPTALTGITSEDGQRYATFAYDVFERAVSTEHALSTSKFSIQYVGDSSPTSATVTLPLGETQQIGFNTFLGSRRATSLTRQCSGCPTNTSSYSYDVNGRMDLVTDSSSVTFDYDYDGRGLLTQQVDAANNASGIRRTTQTDWHSTYDVPVERRRRDANNTLVGKDNWTYNARGQELTATQTDPTTSATRITTTTYCEQADITNGLCPLLGLLTSTNGPRTDVADTTTYTYYASDEGSCASSPTTCPHRKGDLWKVTDALGRVTETLAYDGAGRVLSVKDANNVVTDFTYHPRGWLTARKVRGTNNASEADDQITTIEYWPTGLVKKVTQPDGAFTAYTYDAAHRLTDIADNAGNTIHYTLDNAGNRTAEDTKDAGNVLRRTLSRVYNQLGQLQTAKDAYNHATGFTYDANGNNQTVTDALNRVADNDYDPLNRLVRTLQDVGGIEAETKFAYDAQDNLTKVTDPKGLDTTYTYNGFSDLTQLSSPDTGVTTYTYDSAGNRKTQTDARNITATYSYDALNRLTGIAYPTSSLNVTYAYDTVNASCIAGETFAIGRMTKMIDGSGNTQYCYDRFGNVTRKRQTTNSQAFELRYAYTKAGQLQAITYPDGTVVDYARNGQGRTTEIGVTRSGGARQILLNQATYYPFGPVAAWTYGNGRTMTRSLNQNYQPLAIADVASGGLSLGFEFDAIGNLKKLYSADQVIIKAQYSYDTLNRLTDVKDGPTGTVIDHYTYDATGNRTSLTNAGGTTNYTYPITSHRLTQVGTVARTYDNAGNTVQIGGTARQFVYDNRGRLRQVKAGSTVTMNYVLNAHGQQVRRYLGTSNSYSLYDEEGRWLGEYSAGGVPVQQAIWLDDLPTGLLAGSGTTQKLHYLQPDHLATPRTVIDQALNTVIWRWDLNGDAFGNTVPNQDPDGNGTTFVMDLRFPGQRYDAASGLNYNYYRNYESATGRYSQSDPLGQTAGVSTYGYVSASPLIWADFWGLLQWLKNPIQWSPTLTTGLETQTYPGSGYGAPAAPSLGARTTIDWVITPTCKCENNDYFLQEYSVAFTPIVYLRQSYLSPKIRGEIKEDEREHVGDLLGWVDSAKAGAERLEQSMKSKSAKTMEACVNDATLRMQEYLAPSADAAVEASYKRYDASKRHRVVVPE</sequence>
<dbReference type="RefSeq" id="WP_249470453.1">
    <property type="nucleotide sequence ID" value="NZ_JAMBEP010000001.1"/>
</dbReference>
<dbReference type="InterPro" id="IPR050708">
    <property type="entry name" value="T6SS_VgrG/RHS"/>
</dbReference>
<reference evidence="4 5" key="1">
    <citation type="submission" date="2022-05" db="EMBL/GenBank/DDBJ databases">
        <title>Luteimonas sp. SX5, whole genome shotgun sequencing project.</title>
        <authorList>
            <person name="Zhao G."/>
            <person name="Shen L."/>
        </authorList>
    </citation>
    <scope>NUCLEOTIDE SEQUENCE [LARGE SCALE GENOMIC DNA]</scope>
    <source>
        <strain evidence="4 5">SX5</strain>
    </source>
</reference>
<dbReference type="InterPro" id="IPR006530">
    <property type="entry name" value="YD"/>
</dbReference>
<dbReference type="NCBIfam" id="TIGR03696">
    <property type="entry name" value="Rhs_assc_core"/>
    <property type="match status" value="1"/>
</dbReference>
<comment type="caution">
    <text evidence="4">The sequence shown here is derived from an EMBL/GenBank/DDBJ whole genome shotgun (WGS) entry which is preliminary data.</text>
</comment>
<evidence type="ECO:0000259" key="2">
    <source>
        <dbReference type="Pfam" id="PF20148"/>
    </source>
</evidence>
<feature type="domain" description="Teneurin-like YD-shell" evidence="3">
    <location>
        <begin position="1055"/>
        <end position="1327"/>
    </location>
</feature>
<dbReference type="Pfam" id="PF25023">
    <property type="entry name" value="TEN_YD-shell"/>
    <property type="match status" value="1"/>
</dbReference>
<evidence type="ECO:0000313" key="5">
    <source>
        <dbReference type="Proteomes" id="UP001431217"/>
    </source>
</evidence>
<evidence type="ECO:0000313" key="4">
    <source>
        <dbReference type="EMBL" id="MCL1633388.1"/>
    </source>
</evidence>
<evidence type="ECO:0000256" key="1">
    <source>
        <dbReference type="ARBA" id="ARBA00022737"/>
    </source>
</evidence>